<sequence>MLRDLLNKIKWTEGLKGVEIIIIHRGAYENKKIIKGEEIKDIAPRAIICEDDTIIPYHRILCIKKNGEIIWSKKK</sequence>
<dbReference type="Proteomes" id="UP000317265">
    <property type="component" value="Unassembled WGS sequence"/>
</dbReference>
<dbReference type="Proteomes" id="UP000316080">
    <property type="component" value="Unassembled WGS sequence"/>
</dbReference>
<evidence type="ECO:0000313" key="4">
    <source>
        <dbReference type="Proteomes" id="UP000316080"/>
    </source>
</evidence>
<accession>A0A523BEB6</accession>
<dbReference type="Pfam" id="PF04457">
    <property type="entry name" value="MJ1316"/>
    <property type="match status" value="1"/>
</dbReference>
<name>A0A523BEB6_9CREN</name>
<organism evidence="3 5">
    <name type="scientific">Thermoproteota archaeon</name>
    <dbReference type="NCBI Taxonomy" id="2056631"/>
    <lineage>
        <taxon>Archaea</taxon>
        <taxon>Thermoproteota</taxon>
    </lineage>
</organism>
<reference evidence="2 4" key="2">
    <citation type="journal article" date="2019" name="Nat. Microbiol.">
        <title>Wide diversity of methane and short-chain alkane metabolisms in uncultured archaea.</title>
        <authorList>
            <person name="Borrel G."/>
            <person name="Adam P.S."/>
            <person name="McKay L.J."/>
            <person name="Chen L.X."/>
            <person name="Sierra-Garcia I.N."/>
            <person name="Sieber C.M."/>
            <person name="Letourneur Q."/>
            <person name="Ghozlane A."/>
            <person name="Andersen G.L."/>
            <person name="Li W.J."/>
            <person name="Hallam S.J."/>
            <person name="Muyzer G."/>
            <person name="de Oliveira V.M."/>
            <person name="Inskeep W.P."/>
            <person name="Banfield J.F."/>
            <person name="Gribaldo S."/>
        </authorList>
    </citation>
    <scope>NUCLEOTIDE SEQUENCE [LARGE SCALE GENOMIC DNA]</scope>
    <source>
        <strain evidence="2">Verst-YHS</strain>
    </source>
</reference>
<feature type="domain" description="MJ1316 RNA cyclic group end recognition" evidence="1">
    <location>
        <begin position="3"/>
        <end position="73"/>
    </location>
</feature>
<dbReference type="EMBL" id="QNVI01000030">
    <property type="protein sequence ID" value="TDA39278.1"/>
    <property type="molecule type" value="Genomic_DNA"/>
</dbReference>
<evidence type="ECO:0000313" key="2">
    <source>
        <dbReference type="EMBL" id="RZN56477.1"/>
    </source>
</evidence>
<evidence type="ECO:0000313" key="3">
    <source>
        <dbReference type="EMBL" id="TDA39278.1"/>
    </source>
</evidence>
<reference evidence="3 5" key="1">
    <citation type="journal article" date="2019" name="Nat. Microbiol.">
        <title>Expanding anaerobic alkane metabolism in the domain of Archaea.</title>
        <authorList>
            <person name="Wang Y."/>
            <person name="Wegener G."/>
            <person name="Hou J."/>
            <person name="Wang F."/>
            <person name="Xiao X."/>
        </authorList>
    </citation>
    <scope>NUCLEOTIDE SEQUENCE [LARGE SCALE GENOMIC DNA]</scope>
    <source>
        <strain evidence="3">WYZ-LMO11</strain>
    </source>
</reference>
<dbReference type="AlphaFoldDB" id="A0A523BEB6"/>
<comment type="caution">
    <text evidence="3">The sequence shown here is derived from an EMBL/GenBank/DDBJ whole genome shotgun (WGS) entry which is preliminary data.</text>
</comment>
<evidence type="ECO:0000259" key="1">
    <source>
        <dbReference type="Pfam" id="PF04457"/>
    </source>
</evidence>
<dbReference type="EMBL" id="RXIH01000023">
    <property type="protein sequence ID" value="RZN56477.1"/>
    <property type="molecule type" value="Genomic_DNA"/>
</dbReference>
<dbReference type="InterPro" id="IPR040459">
    <property type="entry name" value="MJ1316"/>
</dbReference>
<protein>
    <submittedName>
        <fullName evidence="3">DUF504 domain-containing protein</fullName>
    </submittedName>
</protein>
<gene>
    <name evidence="3" type="ORF">DSO09_02565</name>
    <name evidence="2" type="ORF">EF809_02785</name>
</gene>
<evidence type="ECO:0000313" key="5">
    <source>
        <dbReference type="Proteomes" id="UP000317265"/>
    </source>
</evidence>
<proteinExistence type="predicted"/>